<dbReference type="Gene3D" id="1.10.10.10">
    <property type="entry name" value="Winged helix-like DNA-binding domain superfamily/Winged helix DNA-binding domain"/>
    <property type="match status" value="1"/>
</dbReference>
<dbReference type="AlphaFoldDB" id="A0A7G1GCR6"/>
<dbReference type="InterPro" id="IPR041151">
    <property type="entry name" value="Bac_RepA_C"/>
</dbReference>
<name>A0A7G1GCR6_9LACO</name>
<evidence type="ECO:0000313" key="3">
    <source>
        <dbReference type="Proteomes" id="UP000186588"/>
    </source>
</evidence>
<keyword evidence="2" id="KW-0614">Plasmid</keyword>
<sequence>MIYVHIIALNPLKINIKGALIMKFSKLFEEFSDAGLSPAEQVALTRLYDRMSLSEGNSDFYDKQQNAYYVTYSREDMADKLNVSTNTVTNIFNSLKRKGWLIVKQRFNSTNRIFLPISLKTKNCTTKTQKLVSNKTEYNNTNKKISHNKNDTKKSVESLKLDGIAQSLINKAGFSPLLVSQLKALSFNKPDTLYDYGKLILKAKRMALRFSVAKNSSLRRFETNPLLNEYLENHTEPIIRNANRKAKNRYGYMIKSFKNLFEEAIDNYSQHIHYNNDIERLFPENIVF</sequence>
<feature type="domain" description="Replication initiator protein A C-terminal" evidence="1">
    <location>
        <begin position="177"/>
        <end position="264"/>
    </location>
</feature>
<accession>A0A7G1GCR6</accession>
<protein>
    <recommendedName>
        <fullName evidence="1">Replication initiator protein A C-terminal domain-containing protein</fullName>
    </recommendedName>
</protein>
<dbReference type="Proteomes" id="UP000186588">
    <property type="component" value="Plasmid pKUNFF30-6"/>
</dbReference>
<evidence type="ECO:0000313" key="2">
    <source>
        <dbReference type="EMBL" id="BBG67186.1"/>
    </source>
</evidence>
<dbReference type="InterPro" id="IPR036390">
    <property type="entry name" value="WH_DNA-bd_sf"/>
</dbReference>
<proteinExistence type="predicted"/>
<reference evidence="3" key="1">
    <citation type="journal article" date="2020" name="Front. Microbiol.">
        <title>Kunkecin A, a New Nisin Variant Bacteriocin Produced by the Fructophilic Lactic Acid Bacterium, Apilactobacillus kunkeei FF30-6 Isolated from Honey bees.</title>
        <authorList>
            <person name="Zendo T."/>
            <person name="Ohashi C."/>
            <person name="Maeno S."/>
            <person name="Piao X."/>
            <person name="Salminen S."/>
            <person name="Sonomoto K."/>
            <person name="Endo A."/>
        </authorList>
    </citation>
    <scope>NUCLEOTIDE SEQUENCE [LARGE SCALE GENOMIC DNA]</scope>
    <source>
        <strain evidence="3">FF30-6</strain>
        <plasmid evidence="3">pKUNFF30-6</plasmid>
    </source>
</reference>
<dbReference type="EMBL" id="AP019008">
    <property type="protein sequence ID" value="BBG67186.1"/>
    <property type="molecule type" value="Genomic_DNA"/>
</dbReference>
<dbReference type="InterPro" id="IPR036388">
    <property type="entry name" value="WH-like_DNA-bd_sf"/>
</dbReference>
<dbReference type="SUPFAM" id="SSF46785">
    <property type="entry name" value="Winged helix' DNA-binding domain"/>
    <property type="match status" value="1"/>
</dbReference>
<organism evidence="2 3">
    <name type="scientific">Apilactobacillus kunkeei</name>
    <dbReference type="NCBI Taxonomy" id="148814"/>
    <lineage>
        <taxon>Bacteria</taxon>
        <taxon>Bacillati</taxon>
        <taxon>Bacillota</taxon>
        <taxon>Bacilli</taxon>
        <taxon>Lactobacillales</taxon>
        <taxon>Lactobacillaceae</taxon>
        <taxon>Apilactobacillus</taxon>
    </lineage>
</organism>
<geneLocation type="plasmid" evidence="2 3">
    <name>pKUNFF30-6</name>
</geneLocation>
<evidence type="ECO:0000259" key="1">
    <source>
        <dbReference type="Pfam" id="PF18008"/>
    </source>
</evidence>
<dbReference type="Pfam" id="PF18008">
    <property type="entry name" value="Bac_RepA_C"/>
    <property type="match status" value="1"/>
</dbReference>
<gene>
    <name evidence="2" type="ORF">FF306_p00007</name>
</gene>
<dbReference type="RefSeq" id="WP_188595232.1">
    <property type="nucleotide sequence ID" value="NZ_AP019008.1"/>
</dbReference>